<dbReference type="PRINTS" id="PR00368">
    <property type="entry name" value="FADPNR"/>
</dbReference>
<evidence type="ECO:0000259" key="5">
    <source>
        <dbReference type="Pfam" id="PF00890"/>
    </source>
</evidence>
<dbReference type="PANTHER" id="PTHR43400:SF10">
    <property type="entry name" value="3-OXOSTEROID 1-DEHYDROGENASE"/>
    <property type="match status" value="1"/>
</dbReference>
<dbReference type="Gene3D" id="3.50.50.60">
    <property type="entry name" value="FAD/NAD(P)-binding domain"/>
    <property type="match status" value="1"/>
</dbReference>
<dbReference type="Proteomes" id="UP000244928">
    <property type="component" value="Chromosome"/>
</dbReference>
<proteinExistence type="predicted"/>
<dbReference type="InterPro" id="IPR050315">
    <property type="entry name" value="FAD-oxidoreductase_2"/>
</dbReference>
<evidence type="ECO:0000313" key="7">
    <source>
        <dbReference type="Proteomes" id="UP000244928"/>
    </source>
</evidence>
<keyword evidence="4" id="KW-0560">Oxidoreductase</keyword>
<dbReference type="Gene3D" id="3.90.700.10">
    <property type="entry name" value="Succinate dehydrogenase/fumarate reductase flavoprotein, catalytic domain"/>
    <property type="match status" value="1"/>
</dbReference>
<dbReference type="AlphaFoldDB" id="A0A2S1RCK4"/>
<protein>
    <submittedName>
        <fullName evidence="6">Oxidoreductase</fullName>
    </submittedName>
</protein>
<gene>
    <name evidence="6" type="ORF">A6035_13750</name>
</gene>
<dbReference type="InterPro" id="IPR036188">
    <property type="entry name" value="FAD/NAD-bd_sf"/>
</dbReference>
<name>A0A2S1RCK4_9ACTN</name>
<evidence type="ECO:0000256" key="1">
    <source>
        <dbReference type="ARBA" id="ARBA00001974"/>
    </source>
</evidence>
<dbReference type="KEGG" id="dlu:A6035_13750"/>
<keyword evidence="7" id="KW-1185">Reference proteome</keyword>
<reference evidence="6 7" key="1">
    <citation type="submission" date="2016-04" db="EMBL/GenBank/DDBJ databases">
        <title>Complete genome sequence of Dietzia lutea YIM 80766T, a strain isolated from desert soil in Egypt.</title>
        <authorList>
            <person name="Zhao J."/>
            <person name="Hu B."/>
            <person name="Geng S."/>
            <person name="Nie Y."/>
            <person name="Tang Y."/>
        </authorList>
    </citation>
    <scope>NUCLEOTIDE SEQUENCE [LARGE SCALE GENOMIC DNA]</scope>
    <source>
        <strain evidence="6 7">YIM 80766</strain>
    </source>
</reference>
<dbReference type="SUPFAM" id="SSF51905">
    <property type="entry name" value="FAD/NAD(P)-binding domain"/>
    <property type="match status" value="1"/>
</dbReference>
<dbReference type="PRINTS" id="PR00411">
    <property type="entry name" value="PNDRDTASEI"/>
</dbReference>
<evidence type="ECO:0000313" key="6">
    <source>
        <dbReference type="EMBL" id="AWH93995.1"/>
    </source>
</evidence>
<dbReference type="InterPro" id="IPR027477">
    <property type="entry name" value="Succ_DH/fumarate_Rdtase_cat_sf"/>
</dbReference>
<sequence length="478" mass="50643">MTEDMIDVLVIGSGAAGLAAAISAVEAGARSVVVAESEAVVGGSSRLSGGLVMGAGSRFQKAAGIDDSADLMFADYMALNYWDVDPGPVRRLAERSGATVDWVADLGVRFFDDLVFGGGESQPRVHVPDGGGQHVIDVLLSTCRRSDSIDIALGLRVDRLLVENRRVVGAAIADDEIRAGAVVVATGGFGANEALLAQHFPSAGKVPGAWYIGADGSRGDAIEWASDVTAQMAGDNRGLRLLDPGFVRELEAFLPGWLLMVDSTGRRFASEISPYGILDRLMEDRGDRAWMLFDSSKLEPAAGPTRYKHQLPGWKNRRSTNWGSDMLQEQVGAGRVMTADTVEELAQRLGLPAPELAGTVRRYNEFARNGEDIDYEKSAEFLDALDTPPFCAVEVRPRTVCWTGYGVRIDRDARVLDQTGGVVPGLYAAGEVTGGVLGRTYVGSGNAYANCLVFGRVAGASAAALSLTDEVGAARPQS</sequence>
<accession>A0A2S1RCK4</accession>
<dbReference type="GO" id="GO:0008202">
    <property type="term" value="P:steroid metabolic process"/>
    <property type="evidence" value="ECO:0007669"/>
    <property type="project" value="UniProtKB-ARBA"/>
</dbReference>
<feature type="domain" description="FAD-dependent oxidoreductase 2 FAD-binding" evidence="5">
    <location>
        <begin position="7"/>
        <end position="446"/>
    </location>
</feature>
<comment type="cofactor">
    <cofactor evidence="1">
        <name>FAD</name>
        <dbReference type="ChEBI" id="CHEBI:57692"/>
    </cofactor>
</comment>
<keyword evidence="3" id="KW-0274">FAD</keyword>
<evidence type="ECO:0000256" key="4">
    <source>
        <dbReference type="ARBA" id="ARBA00023002"/>
    </source>
</evidence>
<dbReference type="OrthoDB" id="9813348at2"/>
<keyword evidence="2" id="KW-0285">Flavoprotein</keyword>
<dbReference type="InterPro" id="IPR003953">
    <property type="entry name" value="FAD-dep_OxRdtase_2_FAD-bd"/>
</dbReference>
<dbReference type="PANTHER" id="PTHR43400">
    <property type="entry name" value="FUMARATE REDUCTASE"/>
    <property type="match status" value="1"/>
</dbReference>
<dbReference type="SUPFAM" id="SSF56425">
    <property type="entry name" value="Succinate dehydrogenase/fumarate reductase flavoprotein, catalytic domain"/>
    <property type="match status" value="1"/>
</dbReference>
<dbReference type="EMBL" id="CP015449">
    <property type="protein sequence ID" value="AWH93995.1"/>
    <property type="molecule type" value="Genomic_DNA"/>
</dbReference>
<evidence type="ECO:0000256" key="3">
    <source>
        <dbReference type="ARBA" id="ARBA00022827"/>
    </source>
</evidence>
<organism evidence="6 7">
    <name type="scientific">Dietzia lutea</name>
    <dbReference type="NCBI Taxonomy" id="546160"/>
    <lineage>
        <taxon>Bacteria</taxon>
        <taxon>Bacillati</taxon>
        <taxon>Actinomycetota</taxon>
        <taxon>Actinomycetes</taxon>
        <taxon>Mycobacteriales</taxon>
        <taxon>Dietziaceae</taxon>
        <taxon>Dietzia</taxon>
    </lineage>
</organism>
<dbReference type="Pfam" id="PF00890">
    <property type="entry name" value="FAD_binding_2"/>
    <property type="match status" value="1"/>
</dbReference>
<dbReference type="GO" id="GO:0033765">
    <property type="term" value="F:steroid dehydrogenase activity, acting on the CH-CH group of donors"/>
    <property type="evidence" value="ECO:0007669"/>
    <property type="project" value="UniProtKB-ARBA"/>
</dbReference>
<evidence type="ECO:0000256" key="2">
    <source>
        <dbReference type="ARBA" id="ARBA00022630"/>
    </source>
</evidence>